<gene>
    <name evidence="2" type="ORF">QO005_000261</name>
</gene>
<evidence type="ECO:0000313" key="3">
    <source>
        <dbReference type="Proteomes" id="UP001235269"/>
    </source>
</evidence>
<feature type="signal peptide" evidence="1">
    <location>
        <begin position="1"/>
        <end position="33"/>
    </location>
</feature>
<proteinExistence type="predicted"/>
<dbReference type="EMBL" id="JAUSWH010000001">
    <property type="protein sequence ID" value="MDQ0453946.1"/>
    <property type="molecule type" value="Genomic_DNA"/>
</dbReference>
<organism evidence="2 3">
    <name type="scientific">Rhizobium paknamense</name>
    <dbReference type="NCBI Taxonomy" id="1206817"/>
    <lineage>
        <taxon>Bacteria</taxon>
        <taxon>Pseudomonadati</taxon>
        <taxon>Pseudomonadota</taxon>
        <taxon>Alphaproteobacteria</taxon>
        <taxon>Hyphomicrobiales</taxon>
        <taxon>Rhizobiaceae</taxon>
        <taxon>Rhizobium/Agrobacterium group</taxon>
        <taxon>Rhizobium</taxon>
    </lineage>
</organism>
<evidence type="ECO:0000256" key="1">
    <source>
        <dbReference type="SAM" id="SignalP"/>
    </source>
</evidence>
<dbReference type="RefSeq" id="WP_307156168.1">
    <property type="nucleotide sequence ID" value="NZ_JAUSWH010000001.1"/>
</dbReference>
<keyword evidence="1" id="KW-0732">Signal</keyword>
<dbReference type="PROSITE" id="PS51257">
    <property type="entry name" value="PROKAR_LIPOPROTEIN"/>
    <property type="match status" value="1"/>
</dbReference>
<accession>A0ABU0I6V4</accession>
<name>A0ABU0I6V4_9HYPH</name>
<evidence type="ECO:0000313" key="2">
    <source>
        <dbReference type="EMBL" id="MDQ0453946.1"/>
    </source>
</evidence>
<comment type="caution">
    <text evidence="2">The sequence shown here is derived from an EMBL/GenBank/DDBJ whole genome shotgun (WGS) entry which is preliminary data.</text>
</comment>
<keyword evidence="3" id="KW-1185">Reference proteome</keyword>
<dbReference type="Proteomes" id="UP001235269">
    <property type="component" value="Unassembled WGS sequence"/>
</dbReference>
<sequence length="226" mass="24280">MFYSPRAAMIRSIATASAVVASCCLFHFSFAQAAEIEKPLIWQVSKNGTSGVAITTGVRLKTVYEPKIGVDTSIIATRAGTVDSSTLPMRLWGKIRLDDGRPVAVGATYLTADFDPNAGATSLFLQQTHNWIVTPSLDLGSSRVLKAHRISGEGAGLLASQRFDLSLSDFRTSVFTEASLDSLDWISTGSIGIEKKIFSGASLSASIINLTDTPQPAFNASFRRNW</sequence>
<reference evidence="2 3" key="1">
    <citation type="submission" date="2023-07" db="EMBL/GenBank/DDBJ databases">
        <title>Genomic Encyclopedia of Type Strains, Phase IV (KMG-IV): sequencing the most valuable type-strain genomes for metagenomic binning, comparative biology and taxonomic classification.</title>
        <authorList>
            <person name="Goeker M."/>
        </authorList>
    </citation>
    <scope>NUCLEOTIDE SEQUENCE [LARGE SCALE GENOMIC DNA]</scope>
    <source>
        <strain evidence="2 3">DSM 100301</strain>
    </source>
</reference>
<protein>
    <submittedName>
        <fullName evidence="2">Uncharacterized protein</fullName>
    </submittedName>
</protein>
<feature type="chain" id="PRO_5045606215" evidence="1">
    <location>
        <begin position="34"/>
        <end position="226"/>
    </location>
</feature>